<proteinExistence type="predicted"/>
<reference evidence="2" key="1">
    <citation type="journal article" date="2023" name="Nat. Microbiol.">
        <title>Babesia duncani multi-omics identifies virulence factors and drug targets.</title>
        <authorList>
            <person name="Singh P."/>
            <person name="Lonardi S."/>
            <person name="Liang Q."/>
            <person name="Vydyam P."/>
            <person name="Khabirova E."/>
            <person name="Fang T."/>
            <person name="Gihaz S."/>
            <person name="Thekkiniath J."/>
            <person name="Munshi M."/>
            <person name="Abel S."/>
            <person name="Ciampossin L."/>
            <person name="Batugedara G."/>
            <person name="Gupta M."/>
            <person name="Lu X.M."/>
            <person name="Lenz T."/>
            <person name="Chakravarty S."/>
            <person name="Cornillot E."/>
            <person name="Hu Y."/>
            <person name="Ma W."/>
            <person name="Gonzalez L.M."/>
            <person name="Sanchez S."/>
            <person name="Estrada K."/>
            <person name="Sanchez-Flores A."/>
            <person name="Montero E."/>
            <person name="Harb O.S."/>
            <person name="Le Roch K.G."/>
            <person name="Mamoun C.B."/>
        </authorList>
    </citation>
    <scope>NUCLEOTIDE SEQUENCE</scope>
    <source>
        <strain evidence="2">WA1</strain>
    </source>
</reference>
<dbReference type="InterPro" id="IPR050365">
    <property type="entry name" value="TIM50"/>
</dbReference>
<evidence type="ECO:0000259" key="1">
    <source>
        <dbReference type="PROSITE" id="PS50969"/>
    </source>
</evidence>
<dbReference type="CDD" id="cd07521">
    <property type="entry name" value="HAD_FCP1-like"/>
    <property type="match status" value="1"/>
</dbReference>
<keyword evidence="3" id="KW-1185">Reference proteome</keyword>
<dbReference type="SMART" id="SM00577">
    <property type="entry name" value="CPDc"/>
    <property type="match status" value="1"/>
</dbReference>
<protein>
    <submittedName>
        <fullName evidence="2">Bifunctional HAD superfamily/Dullard phosphatase domain</fullName>
    </submittedName>
</protein>
<dbReference type="PROSITE" id="PS50969">
    <property type="entry name" value="FCP1"/>
    <property type="match status" value="1"/>
</dbReference>
<evidence type="ECO:0000313" key="2">
    <source>
        <dbReference type="EMBL" id="KAK2198244.1"/>
    </source>
</evidence>
<sequence>MPSIPVKVDNRMAYFVVSKRPHLDTFLMEMRKTYEIVIYTASCRSYAEAILRHTTIDHLIDRKLYRDDCIVNTEGEYVKDLKKVRLDTSKVILMDNSLVAGSIYPENFIPIESWFGGDSDTALLDIMPLLKALRYVPDVRLIIKLRLQDRHIPKSAKNTPQVKFQKEYKIMSDTSWNKMGERLNTKIKKVMDMSSNLSGEEG</sequence>
<accession>A0AAD9PNY0</accession>
<dbReference type="InterPro" id="IPR004274">
    <property type="entry name" value="FCP1_dom"/>
</dbReference>
<dbReference type="GO" id="GO:0016791">
    <property type="term" value="F:phosphatase activity"/>
    <property type="evidence" value="ECO:0007669"/>
    <property type="project" value="InterPro"/>
</dbReference>
<dbReference type="Pfam" id="PF03031">
    <property type="entry name" value="NIF"/>
    <property type="match status" value="1"/>
</dbReference>
<dbReference type="PANTHER" id="PTHR12210">
    <property type="entry name" value="DULLARD PROTEIN PHOSPHATASE"/>
    <property type="match status" value="1"/>
</dbReference>
<comment type="caution">
    <text evidence="2">The sequence shown here is derived from an EMBL/GenBank/DDBJ whole genome shotgun (WGS) entry which is preliminary data.</text>
</comment>
<dbReference type="Gene3D" id="3.40.50.1000">
    <property type="entry name" value="HAD superfamily/HAD-like"/>
    <property type="match status" value="1"/>
</dbReference>
<dbReference type="GeneID" id="94335551"/>
<dbReference type="InterPro" id="IPR023214">
    <property type="entry name" value="HAD_sf"/>
</dbReference>
<dbReference type="Proteomes" id="UP001214638">
    <property type="component" value="Unassembled WGS sequence"/>
</dbReference>
<name>A0AAD9PNY0_9APIC</name>
<feature type="domain" description="FCP1 homology" evidence="1">
    <location>
        <begin position="1"/>
        <end position="133"/>
    </location>
</feature>
<dbReference type="AlphaFoldDB" id="A0AAD9PNY0"/>
<dbReference type="InterPro" id="IPR011948">
    <property type="entry name" value="Dullard_phosphatase"/>
</dbReference>
<dbReference type="KEGG" id="bdw:94335551"/>
<dbReference type="InterPro" id="IPR036412">
    <property type="entry name" value="HAD-like_sf"/>
</dbReference>
<dbReference type="EMBL" id="JALLKP010000001">
    <property type="protein sequence ID" value="KAK2198244.1"/>
    <property type="molecule type" value="Genomic_DNA"/>
</dbReference>
<dbReference type="RefSeq" id="XP_067805086.1">
    <property type="nucleotide sequence ID" value="XM_067946295.1"/>
</dbReference>
<evidence type="ECO:0000313" key="3">
    <source>
        <dbReference type="Proteomes" id="UP001214638"/>
    </source>
</evidence>
<dbReference type="SUPFAM" id="SSF56784">
    <property type="entry name" value="HAD-like"/>
    <property type="match status" value="1"/>
</dbReference>
<organism evidence="2 3">
    <name type="scientific">Babesia duncani</name>
    <dbReference type="NCBI Taxonomy" id="323732"/>
    <lineage>
        <taxon>Eukaryota</taxon>
        <taxon>Sar</taxon>
        <taxon>Alveolata</taxon>
        <taxon>Apicomplexa</taxon>
        <taxon>Aconoidasida</taxon>
        <taxon>Piroplasmida</taxon>
        <taxon>Babesiidae</taxon>
        <taxon>Babesia</taxon>
    </lineage>
</organism>
<dbReference type="NCBIfam" id="TIGR02251">
    <property type="entry name" value="HIF-SF_euk"/>
    <property type="match status" value="1"/>
</dbReference>
<gene>
    <name evidence="2" type="ORF">BdWA1_001253</name>
</gene>